<dbReference type="InterPro" id="IPR058355">
    <property type="entry name" value="DUF8042"/>
</dbReference>
<accession>A0A1M7B3J4</accession>
<dbReference type="AlphaFoldDB" id="A0A1M7B3J4"/>
<evidence type="ECO:0000259" key="1">
    <source>
        <dbReference type="Pfam" id="PF26154"/>
    </source>
</evidence>
<dbReference type="STRING" id="1121322.SAMN02745136_05016"/>
<evidence type="ECO:0000313" key="3">
    <source>
        <dbReference type="Proteomes" id="UP000184386"/>
    </source>
</evidence>
<protein>
    <recommendedName>
        <fullName evidence="1">DUF8042 domain-containing protein</fullName>
    </recommendedName>
</protein>
<organism evidence="2 3">
    <name type="scientific">Anaerocolumna jejuensis DSM 15929</name>
    <dbReference type="NCBI Taxonomy" id="1121322"/>
    <lineage>
        <taxon>Bacteria</taxon>
        <taxon>Bacillati</taxon>
        <taxon>Bacillota</taxon>
        <taxon>Clostridia</taxon>
        <taxon>Lachnospirales</taxon>
        <taxon>Lachnospiraceae</taxon>
        <taxon>Anaerocolumna</taxon>
    </lineage>
</organism>
<sequence>MVNNMQEESLKIKQLEALEELYHYSQKLIPAIETVSGELRGNGQEDTDEYLKSILNGINWIIEVLNRTMDLVNVGEVIIDKEKINLVIHDLGEAIKGKNDEMIAEALTKEVLPFIVDSSIRAAVLTNQILN</sequence>
<dbReference type="Proteomes" id="UP000184386">
    <property type="component" value="Unassembled WGS sequence"/>
</dbReference>
<dbReference type="EMBL" id="FRAC01000035">
    <property type="protein sequence ID" value="SHL49543.1"/>
    <property type="molecule type" value="Genomic_DNA"/>
</dbReference>
<dbReference type="OrthoDB" id="2059610at2"/>
<gene>
    <name evidence="2" type="ORF">SAMN02745136_05016</name>
</gene>
<proteinExistence type="predicted"/>
<reference evidence="2 3" key="1">
    <citation type="submission" date="2016-11" db="EMBL/GenBank/DDBJ databases">
        <authorList>
            <person name="Jaros S."/>
            <person name="Januszkiewicz K."/>
            <person name="Wedrychowicz H."/>
        </authorList>
    </citation>
    <scope>NUCLEOTIDE SEQUENCE [LARGE SCALE GENOMIC DNA]</scope>
    <source>
        <strain evidence="2 3">DSM 15929</strain>
    </source>
</reference>
<name>A0A1M7B3J4_9FIRM</name>
<feature type="domain" description="DUF8042" evidence="1">
    <location>
        <begin position="13"/>
        <end position="113"/>
    </location>
</feature>
<keyword evidence="3" id="KW-1185">Reference proteome</keyword>
<dbReference type="Pfam" id="PF26154">
    <property type="entry name" value="DUF8042"/>
    <property type="match status" value="1"/>
</dbReference>
<evidence type="ECO:0000313" key="2">
    <source>
        <dbReference type="EMBL" id="SHL49543.1"/>
    </source>
</evidence>